<feature type="compositionally biased region" description="Polar residues" evidence="1">
    <location>
        <begin position="20"/>
        <end position="40"/>
    </location>
</feature>
<reference evidence="3" key="2">
    <citation type="journal article" date="2017" name="Nat. Plants">
        <title>The Aegilops tauschii genome reveals multiple impacts of transposons.</title>
        <authorList>
            <person name="Zhao G."/>
            <person name="Zou C."/>
            <person name="Li K."/>
            <person name="Wang K."/>
            <person name="Li T."/>
            <person name="Gao L."/>
            <person name="Zhang X."/>
            <person name="Wang H."/>
            <person name="Yang Z."/>
            <person name="Liu X."/>
            <person name="Jiang W."/>
            <person name="Mao L."/>
            <person name="Kong X."/>
            <person name="Jiao Y."/>
            <person name="Jia J."/>
        </authorList>
    </citation>
    <scope>NUCLEOTIDE SEQUENCE [LARGE SCALE GENOMIC DNA]</scope>
    <source>
        <strain evidence="3">cv. AL8/78</strain>
    </source>
</reference>
<evidence type="ECO:0000256" key="1">
    <source>
        <dbReference type="SAM" id="MobiDB-lite"/>
    </source>
</evidence>
<dbReference type="Gramene" id="AET1Gv20038400.4">
    <property type="protein sequence ID" value="AET1Gv20038400.4"/>
    <property type="gene ID" value="AET1Gv20038400"/>
</dbReference>
<dbReference type="AlphaFoldDB" id="A0A452XK38"/>
<proteinExistence type="predicted"/>
<feature type="region of interest" description="Disordered" evidence="1">
    <location>
        <begin position="18"/>
        <end position="40"/>
    </location>
</feature>
<sequence length="40" mass="4341">HQTRSSTSIVIKMHLARQESIGSLQRPYTSGSSPKSAKAN</sequence>
<reference evidence="3" key="1">
    <citation type="journal article" date="2014" name="Science">
        <title>Ancient hybridizations among the ancestral genomes of bread wheat.</title>
        <authorList>
            <consortium name="International Wheat Genome Sequencing Consortium,"/>
            <person name="Marcussen T."/>
            <person name="Sandve S.R."/>
            <person name="Heier L."/>
            <person name="Spannagl M."/>
            <person name="Pfeifer M."/>
            <person name="Jakobsen K.S."/>
            <person name="Wulff B.B."/>
            <person name="Steuernagel B."/>
            <person name="Mayer K.F."/>
            <person name="Olsen O.A."/>
        </authorList>
    </citation>
    <scope>NUCLEOTIDE SEQUENCE [LARGE SCALE GENOMIC DNA]</scope>
    <source>
        <strain evidence="3">cv. AL8/78</strain>
    </source>
</reference>
<protein>
    <submittedName>
        <fullName evidence="2">Uncharacterized protein</fullName>
    </submittedName>
</protein>
<evidence type="ECO:0000313" key="3">
    <source>
        <dbReference type="Proteomes" id="UP000015105"/>
    </source>
</evidence>
<organism evidence="2 3">
    <name type="scientific">Aegilops tauschii subsp. strangulata</name>
    <name type="common">Goatgrass</name>
    <dbReference type="NCBI Taxonomy" id="200361"/>
    <lineage>
        <taxon>Eukaryota</taxon>
        <taxon>Viridiplantae</taxon>
        <taxon>Streptophyta</taxon>
        <taxon>Embryophyta</taxon>
        <taxon>Tracheophyta</taxon>
        <taxon>Spermatophyta</taxon>
        <taxon>Magnoliopsida</taxon>
        <taxon>Liliopsida</taxon>
        <taxon>Poales</taxon>
        <taxon>Poaceae</taxon>
        <taxon>BOP clade</taxon>
        <taxon>Pooideae</taxon>
        <taxon>Triticodae</taxon>
        <taxon>Triticeae</taxon>
        <taxon>Triticinae</taxon>
        <taxon>Aegilops</taxon>
    </lineage>
</organism>
<name>A0A452XK38_AEGTS</name>
<reference evidence="2" key="5">
    <citation type="journal article" date="2021" name="G3 (Bethesda)">
        <title>Aegilops tauschii genome assembly Aet v5.0 features greater sequence contiguity and improved annotation.</title>
        <authorList>
            <person name="Wang L."/>
            <person name="Zhu T."/>
            <person name="Rodriguez J.C."/>
            <person name="Deal K.R."/>
            <person name="Dubcovsky J."/>
            <person name="McGuire P.E."/>
            <person name="Lux T."/>
            <person name="Spannagl M."/>
            <person name="Mayer K.F.X."/>
            <person name="Baldrich P."/>
            <person name="Meyers B.C."/>
            <person name="Huo N."/>
            <person name="Gu Y.Q."/>
            <person name="Zhou H."/>
            <person name="Devos K.M."/>
            <person name="Bennetzen J.L."/>
            <person name="Unver T."/>
            <person name="Budak H."/>
            <person name="Gulick P.J."/>
            <person name="Galiba G."/>
            <person name="Kalapos B."/>
            <person name="Nelson D.R."/>
            <person name="Li P."/>
            <person name="You F.M."/>
            <person name="Luo M.C."/>
            <person name="Dvorak J."/>
        </authorList>
    </citation>
    <scope>NUCLEOTIDE SEQUENCE [LARGE SCALE GENOMIC DNA]</scope>
    <source>
        <strain evidence="2">cv. AL8/78</strain>
    </source>
</reference>
<reference evidence="2" key="3">
    <citation type="journal article" date="2017" name="Nature">
        <title>Genome sequence of the progenitor of the wheat D genome Aegilops tauschii.</title>
        <authorList>
            <person name="Luo M.C."/>
            <person name="Gu Y.Q."/>
            <person name="Puiu D."/>
            <person name="Wang H."/>
            <person name="Twardziok S.O."/>
            <person name="Deal K.R."/>
            <person name="Huo N."/>
            <person name="Zhu T."/>
            <person name="Wang L."/>
            <person name="Wang Y."/>
            <person name="McGuire P.E."/>
            <person name="Liu S."/>
            <person name="Long H."/>
            <person name="Ramasamy R.K."/>
            <person name="Rodriguez J.C."/>
            <person name="Van S.L."/>
            <person name="Yuan L."/>
            <person name="Wang Z."/>
            <person name="Xia Z."/>
            <person name="Xiao L."/>
            <person name="Anderson O.D."/>
            <person name="Ouyang S."/>
            <person name="Liang Y."/>
            <person name="Zimin A.V."/>
            <person name="Pertea G."/>
            <person name="Qi P."/>
            <person name="Bennetzen J.L."/>
            <person name="Dai X."/>
            <person name="Dawson M.W."/>
            <person name="Muller H.G."/>
            <person name="Kugler K."/>
            <person name="Rivarola-Duarte L."/>
            <person name="Spannagl M."/>
            <person name="Mayer K.F.X."/>
            <person name="Lu F.H."/>
            <person name="Bevan M.W."/>
            <person name="Leroy P."/>
            <person name="Li P."/>
            <person name="You F.M."/>
            <person name="Sun Q."/>
            <person name="Liu Z."/>
            <person name="Lyons E."/>
            <person name="Wicker T."/>
            <person name="Salzberg S.L."/>
            <person name="Devos K.M."/>
            <person name="Dvorak J."/>
        </authorList>
    </citation>
    <scope>NUCLEOTIDE SEQUENCE [LARGE SCALE GENOMIC DNA]</scope>
    <source>
        <strain evidence="2">cv. AL8/78</strain>
    </source>
</reference>
<dbReference type="EnsemblPlants" id="AET1Gv20038400.4">
    <property type="protein sequence ID" value="AET1Gv20038400.4"/>
    <property type="gene ID" value="AET1Gv20038400"/>
</dbReference>
<reference evidence="2" key="4">
    <citation type="submission" date="2019-03" db="UniProtKB">
        <authorList>
            <consortium name="EnsemblPlants"/>
        </authorList>
    </citation>
    <scope>IDENTIFICATION</scope>
</reference>
<dbReference type="Proteomes" id="UP000015105">
    <property type="component" value="Chromosome 1D"/>
</dbReference>
<keyword evidence="3" id="KW-1185">Reference proteome</keyword>
<evidence type="ECO:0000313" key="2">
    <source>
        <dbReference type="EnsemblPlants" id="AET1Gv20038400.4"/>
    </source>
</evidence>
<accession>A0A452XK38</accession>